<keyword evidence="3" id="KW-1185">Reference proteome</keyword>
<reference evidence="2 3" key="2">
    <citation type="journal article" date="2020" name="Microbiol. Resour. Announc.">
        <title>Antarctic desert soil bacteria exhibit high novel natural product potential, evaluated through long-read genome sequencing and comparative genomics.</title>
        <authorList>
            <person name="Benaud N."/>
            <person name="Edwards R.J."/>
            <person name="Amos T.G."/>
            <person name="D'Agostino P.M."/>
            <person name="Gutierrez-Chavez C."/>
            <person name="Montgomery K."/>
            <person name="Nicetic I."/>
            <person name="Ferrari B.C."/>
        </authorList>
    </citation>
    <scope>NUCLEOTIDE SEQUENCE [LARGE SCALE GENOMIC DNA]</scope>
    <source>
        <strain evidence="2 3">SPB151</strain>
    </source>
</reference>
<dbReference type="KEGG" id="kqi:F1D05_03080"/>
<proteinExistence type="predicted"/>
<keyword evidence="1" id="KW-1133">Transmembrane helix</keyword>
<evidence type="ECO:0000256" key="1">
    <source>
        <dbReference type="SAM" id="Phobius"/>
    </source>
</evidence>
<dbReference type="AlphaFoldDB" id="A0A7G6WSW0"/>
<evidence type="ECO:0000313" key="2">
    <source>
        <dbReference type="EMBL" id="QNE17075.1"/>
    </source>
</evidence>
<sequence length="269" mass="28991">MTTKLAPPRVPPLSESQRARLRNQVMHPAVRRTPRRWAVPIAAVAAVAAVIAGATLAGHWGEKTAPPVINSPVPDAITVDLGPASAAELAKLKQSCRTALYQPADEVLWSRKVKRFASLDNAKNLTGVVALMRVSQPKAQPGHSLGILFCTATGQGDDVLDGRWTAGPTPAQGMLTIDELTYVQGGMPPNGAPLIEIKETWGMYRVRPEITRIQARWVWSGGASPWYEGVVQDGIAYADATDSLTQLPKPHSVREFRAFDKNGNPVPLS</sequence>
<protein>
    <submittedName>
        <fullName evidence="2">Uncharacterized protein</fullName>
    </submittedName>
</protein>
<reference evidence="3" key="1">
    <citation type="submission" date="2019-09" db="EMBL/GenBank/DDBJ databases">
        <title>Antimicrobial potential of Antarctic Bacteria.</title>
        <authorList>
            <person name="Benaud N."/>
            <person name="Edwards R.J."/>
            <person name="Ferrari B.C."/>
        </authorList>
    </citation>
    <scope>NUCLEOTIDE SEQUENCE [LARGE SCALE GENOMIC DNA]</scope>
    <source>
        <strain evidence="3">SPB151</strain>
    </source>
</reference>
<keyword evidence="1" id="KW-0472">Membrane</keyword>
<keyword evidence="1" id="KW-0812">Transmembrane</keyword>
<evidence type="ECO:0000313" key="3">
    <source>
        <dbReference type="Proteomes" id="UP000515563"/>
    </source>
</evidence>
<organism evidence="2 3">
    <name type="scientific">Kribbella qitaiheensis</name>
    <dbReference type="NCBI Taxonomy" id="1544730"/>
    <lineage>
        <taxon>Bacteria</taxon>
        <taxon>Bacillati</taxon>
        <taxon>Actinomycetota</taxon>
        <taxon>Actinomycetes</taxon>
        <taxon>Propionibacteriales</taxon>
        <taxon>Kribbellaceae</taxon>
        <taxon>Kribbella</taxon>
    </lineage>
</organism>
<dbReference type="RefSeq" id="WP_185445909.1">
    <property type="nucleotide sequence ID" value="NZ_CP043661.1"/>
</dbReference>
<dbReference type="EMBL" id="CP043661">
    <property type="protein sequence ID" value="QNE17075.1"/>
    <property type="molecule type" value="Genomic_DNA"/>
</dbReference>
<accession>A0A7G6WSW0</accession>
<name>A0A7G6WSW0_9ACTN</name>
<feature type="transmembrane region" description="Helical" evidence="1">
    <location>
        <begin position="37"/>
        <end position="60"/>
    </location>
</feature>
<gene>
    <name evidence="2" type="ORF">F1D05_03080</name>
</gene>
<dbReference type="Proteomes" id="UP000515563">
    <property type="component" value="Chromosome"/>
</dbReference>